<protein>
    <submittedName>
        <fullName evidence="7">Transcriptional regulator, TetR family</fullName>
    </submittedName>
</protein>
<evidence type="ECO:0000313" key="7">
    <source>
        <dbReference type="EMBL" id="MCP2165176.1"/>
    </source>
</evidence>
<evidence type="ECO:0000256" key="3">
    <source>
        <dbReference type="ARBA" id="ARBA00023125"/>
    </source>
</evidence>
<proteinExistence type="predicted"/>
<dbReference type="InterPro" id="IPR009057">
    <property type="entry name" value="Homeodomain-like_sf"/>
</dbReference>
<dbReference type="InterPro" id="IPR036271">
    <property type="entry name" value="Tet_transcr_reg_TetR-rel_C_sf"/>
</dbReference>
<keyword evidence="2" id="KW-0805">Transcription regulation</keyword>
<gene>
    <name evidence="7" type="ORF">LX83_002025</name>
</gene>
<dbReference type="InterPro" id="IPR050109">
    <property type="entry name" value="HTH-type_TetR-like_transc_reg"/>
</dbReference>
<evidence type="ECO:0000256" key="4">
    <source>
        <dbReference type="ARBA" id="ARBA00023163"/>
    </source>
</evidence>
<dbReference type="SUPFAM" id="SSF48498">
    <property type="entry name" value="Tetracyclin repressor-like, C-terminal domain"/>
    <property type="match status" value="1"/>
</dbReference>
<dbReference type="Proteomes" id="UP001206128">
    <property type="component" value="Unassembled WGS sequence"/>
</dbReference>
<dbReference type="SUPFAM" id="SSF46689">
    <property type="entry name" value="Homeodomain-like"/>
    <property type="match status" value="1"/>
</dbReference>
<comment type="caution">
    <text evidence="7">The sequence shown here is derived from an EMBL/GenBank/DDBJ whole genome shotgun (WGS) entry which is preliminary data.</text>
</comment>
<dbReference type="AlphaFoldDB" id="A0AAE3GBD0"/>
<evidence type="ECO:0000259" key="6">
    <source>
        <dbReference type="PROSITE" id="PS50977"/>
    </source>
</evidence>
<dbReference type="GO" id="GO:0003700">
    <property type="term" value="F:DNA-binding transcription factor activity"/>
    <property type="evidence" value="ECO:0007669"/>
    <property type="project" value="TreeGrafter"/>
</dbReference>
<dbReference type="EMBL" id="JAMTCK010000004">
    <property type="protein sequence ID" value="MCP2165176.1"/>
    <property type="molecule type" value="Genomic_DNA"/>
</dbReference>
<keyword evidence="1" id="KW-0678">Repressor</keyword>
<reference evidence="7" key="1">
    <citation type="submission" date="2022-06" db="EMBL/GenBank/DDBJ databases">
        <title>Genomic Encyclopedia of Archaeal and Bacterial Type Strains, Phase II (KMG-II): from individual species to whole genera.</title>
        <authorList>
            <person name="Goeker M."/>
        </authorList>
    </citation>
    <scope>NUCLEOTIDE SEQUENCE</scope>
    <source>
        <strain evidence="7">DSM 43935</strain>
    </source>
</reference>
<evidence type="ECO:0000313" key="8">
    <source>
        <dbReference type="Proteomes" id="UP001206128"/>
    </source>
</evidence>
<dbReference type="InterPro" id="IPR039538">
    <property type="entry name" value="BetI_C"/>
</dbReference>
<dbReference type="Pfam" id="PF13977">
    <property type="entry name" value="TetR_C_6"/>
    <property type="match status" value="1"/>
</dbReference>
<dbReference type="PANTHER" id="PTHR30055">
    <property type="entry name" value="HTH-TYPE TRANSCRIPTIONAL REGULATOR RUTR"/>
    <property type="match status" value="1"/>
</dbReference>
<dbReference type="InterPro" id="IPR001647">
    <property type="entry name" value="HTH_TetR"/>
</dbReference>
<dbReference type="Pfam" id="PF00440">
    <property type="entry name" value="TetR_N"/>
    <property type="match status" value="1"/>
</dbReference>
<sequence>MPKVVDHEARRKELAEAVWRLVEREGIDHVTVRAVAAESGWSSGSVRHYFPTQDSLLAFAMELAFMGFVDQARQLDQTGSYRDRVRDFVHLILPVDGRRRTAATVWMAFMPRSRLDPVLHSGERAGTMGLVDWCERLFTEAGQAGQLRPGADPRREAKLLIALVDGLTFHHLLGPDDLPVAELVGLVDDHLADLFPEH</sequence>
<feature type="domain" description="HTH tetR-type" evidence="6">
    <location>
        <begin position="8"/>
        <end position="68"/>
    </location>
</feature>
<keyword evidence="3 5" id="KW-0238">DNA-binding</keyword>
<name>A0AAE3GBD0_9PSEU</name>
<evidence type="ECO:0000256" key="1">
    <source>
        <dbReference type="ARBA" id="ARBA00022491"/>
    </source>
</evidence>
<dbReference type="GO" id="GO:0000976">
    <property type="term" value="F:transcription cis-regulatory region binding"/>
    <property type="evidence" value="ECO:0007669"/>
    <property type="project" value="TreeGrafter"/>
</dbReference>
<dbReference type="RefSeq" id="WP_253769727.1">
    <property type="nucleotide sequence ID" value="NZ_JAMTCK010000004.1"/>
</dbReference>
<dbReference type="PROSITE" id="PS50977">
    <property type="entry name" value="HTH_TETR_2"/>
    <property type="match status" value="1"/>
</dbReference>
<organism evidence="7 8">
    <name type="scientific">Goodfellowiella coeruleoviolacea</name>
    <dbReference type="NCBI Taxonomy" id="334858"/>
    <lineage>
        <taxon>Bacteria</taxon>
        <taxon>Bacillati</taxon>
        <taxon>Actinomycetota</taxon>
        <taxon>Actinomycetes</taxon>
        <taxon>Pseudonocardiales</taxon>
        <taxon>Pseudonocardiaceae</taxon>
        <taxon>Goodfellowiella</taxon>
    </lineage>
</organism>
<keyword evidence="8" id="KW-1185">Reference proteome</keyword>
<keyword evidence="4" id="KW-0804">Transcription</keyword>
<dbReference type="PANTHER" id="PTHR30055:SF234">
    <property type="entry name" value="HTH-TYPE TRANSCRIPTIONAL REGULATOR BETI"/>
    <property type="match status" value="1"/>
</dbReference>
<evidence type="ECO:0000256" key="5">
    <source>
        <dbReference type="PROSITE-ProRule" id="PRU00335"/>
    </source>
</evidence>
<feature type="DNA-binding region" description="H-T-H motif" evidence="5">
    <location>
        <begin position="31"/>
        <end position="50"/>
    </location>
</feature>
<accession>A0AAE3GBD0</accession>
<evidence type="ECO:0000256" key="2">
    <source>
        <dbReference type="ARBA" id="ARBA00023015"/>
    </source>
</evidence>
<dbReference type="Gene3D" id="1.10.357.10">
    <property type="entry name" value="Tetracycline Repressor, domain 2"/>
    <property type="match status" value="1"/>
</dbReference>